<evidence type="ECO:0000256" key="2">
    <source>
        <dbReference type="ARBA" id="ARBA00022475"/>
    </source>
</evidence>
<comment type="caution">
    <text evidence="9">The sequence shown here is derived from an EMBL/GenBank/DDBJ whole genome shotgun (WGS) entry which is preliminary data.</text>
</comment>
<keyword evidence="8" id="KW-0472">Membrane</keyword>
<dbReference type="InterPro" id="IPR003591">
    <property type="entry name" value="Leu-rich_rpt_typical-subtyp"/>
</dbReference>
<organism evidence="9 10">
    <name type="scientific">Stylophora pistillata</name>
    <name type="common">Smooth cauliflower coral</name>
    <dbReference type="NCBI Taxonomy" id="50429"/>
    <lineage>
        <taxon>Eukaryota</taxon>
        <taxon>Metazoa</taxon>
        <taxon>Cnidaria</taxon>
        <taxon>Anthozoa</taxon>
        <taxon>Hexacorallia</taxon>
        <taxon>Scleractinia</taxon>
        <taxon>Astrocoeniina</taxon>
        <taxon>Pocilloporidae</taxon>
        <taxon>Stylophora</taxon>
    </lineage>
</organism>
<dbReference type="GO" id="GO:0009755">
    <property type="term" value="P:hormone-mediated signaling pathway"/>
    <property type="evidence" value="ECO:0007669"/>
    <property type="project" value="TreeGrafter"/>
</dbReference>
<dbReference type="SUPFAM" id="SSF52058">
    <property type="entry name" value="L domain-like"/>
    <property type="match status" value="1"/>
</dbReference>
<gene>
    <name evidence="9" type="ORF">AWC38_SpisGene23290</name>
</gene>
<evidence type="ECO:0000256" key="8">
    <source>
        <dbReference type="SAM" id="Phobius"/>
    </source>
</evidence>
<feature type="transmembrane region" description="Helical" evidence="8">
    <location>
        <begin position="369"/>
        <end position="389"/>
    </location>
</feature>
<evidence type="ECO:0000256" key="5">
    <source>
        <dbReference type="ARBA" id="ARBA00023040"/>
    </source>
</evidence>
<protein>
    <submittedName>
        <fullName evidence="9">G-protein coupled receptor GRL101</fullName>
    </submittedName>
</protein>
<dbReference type="STRING" id="50429.A0A2B4R8L8"/>
<dbReference type="Pfam" id="PF00560">
    <property type="entry name" value="LRR_1"/>
    <property type="match status" value="1"/>
</dbReference>
<dbReference type="PROSITE" id="PS51450">
    <property type="entry name" value="LRR"/>
    <property type="match status" value="2"/>
</dbReference>
<dbReference type="InterPro" id="IPR001611">
    <property type="entry name" value="Leu-rich_rpt"/>
</dbReference>
<keyword evidence="2" id="KW-1003">Cell membrane</keyword>
<name>A0A2B4R8L8_STYPI</name>
<keyword evidence="6 9" id="KW-0675">Receptor</keyword>
<keyword evidence="3" id="KW-0433">Leucine-rich repeat</keyword>
<keyword evidence="8" id="KW-0812">Transmembrane</keyword>
<feature type="non-terminal residue" evidence="9">
    <location>
        <position position="416"/>
    </location>
</feature>
<dbReference type="EMBL" id="LSMT01001222">
    <property type="protein sequence ID" value="PFX12707.1"/>
    <property type="molecule type" value="Genomic_DNA"/>
</dbReference>
<dbReference type="AlphaFoldDB" id="A0A2B4R8L8"/>
<proteinExistence type="predicted"/>
<dbReference type="Gene3D" id="3.80.10.10">
    <property type="entry name" value="Ribonuclease Inhibitor"/>
    <property type="match status" value="1"/>
</dbReference>
<comment type="subcellular location">
    <subcellularLocation>
        <location evidence="1">Cell membrane</location>
        <topology evidence="1">Multi-pass membrane protein</topology>
    </subcellularLocation>
</comment>
<evidence type="ECO:0000256" key="4">
    <source>
        <dbReference type="ARBA" id="ARBA00022737"/>
    </source>
</evidence>
<keyword evidence="7" id="KW-0807">Transducer</keyword>
<dbReference type="InterPro" id="IPR032675">
    <property type="entry name" value="LRR_dom_sf"/>
</dbReference>
<dbReference type="SMART" id="SM00369">
    <property type="entry name" value="LRR_TYP"/>
    <property type="match status" value="5"/>
</dbReference>
<sequence>MLLDLYFRFILPSIVYGISVWGGLRNQEGFKALEAPHCKAARIIFELPWEMSNADIMKKSNWSPLAFMYKISLAKLMYKIHNNLTPDAMSAIIKNNDNIKRYQLRKKLKIDVPRFNTHYMRNSVARRGAIVWNKLVPQLNDNIDNVKKYAIIARRSKALLDLDFDCISPQTLTRREEDFKRLNDNDLKGIHGSAFKRMKGLKELWLQDNNITELPPELFQDLENLQELYLSNNKLKSLPDGLLSSLSKMIHLDLSNNELGNLPPHIFRNITAVEFLDIFGNKIQNISSTTFAHAHELQFLFMHYNLMAELPKGLFIQQLPHIIRVTLDTNLMCCHLDLFRQDADCEYSFNDNFASCHSMYRNLAPRRSLWVVGLLSLFGSIFVVGWQYFFPDNNMVQSIMLVNLGISDGIMGIYLI</sequence>
<dbReference type="OrthoDB" id="5982004at2759"/>
<evidence type="ECO:0000313" key="10">
    <source>
        <dbReference type="Proteomes" id="UP000225706"/>
    </source>
</evidence>
<evidence type="ECO:0000256" key="3">
    <source>
        <dbReference type="ARBA" id="ARBA00022614"/>
    </source>
</evidence>
<dbReference type="Pfam" id="PF13855">
    <property type="entry name" value="LRR_8"/>
    <property type="match status" value="1"/>
</dbReference>
<dbReference type="PANTHER" id="PTHR24372">
    <property type="entry name" value="GLYCOPROTEIN HORMONE RECEPTOR"/>
    <property type="match status" value="1"/>
</dbReference>
<reference evidence="10" key="1">
    <citation type="journal article" date="2017" name="bioRxiv">
        <title>Comparative analysis of the genomes of Stylophora pistillata and Acropora digitifera provides evidence for extensive differences between species of corals.</title>
        <authorList>
            <person name="Voolstra C.R."/>
            <person name="Li Y."/>
            <person name="Liew Y.J."/>
            <person name="Baumgarten S."/>
            <person name="Zoccola D."/>
            <person name="Flot J.-F."/>
            <person name="Tambutte S."/>
            <person name="Allemand D."/>
            <person name="Aranda M."/>
        </authorList>
    </citation>
    <scope>NUCLEOTIDE SEQUENCE [LARGE SCALE GENOMIC DNA]</scope>
</reference>
<evidence type="ECO:0000313" key="9">
    <source>
        <dbReference type="EMBL" id="PFX12707.1"/>
    </source>
</evidence>
<evidence type="ECO:0000256" key="1">
    <source>
        <dbReference type="ARBA" id="ARBA00004651"/>
    </source>
</evidence>
<feature type="transmembrane region" description="Helical" evidence="8">
    <location>
        <begin position="6"/>
        <end position="24"/>
    </location>
</feature>
<evidence type="ECO:0000256" key="6">
    <source>
        <dbReference type="ARBA" id="ARBA00023170"/>
    </source>
</evidence>
<dbReference type="GO" id="GO:0008528">
    <property type="term" value="F:G protein-coupled peptide receptor activity"/>
    <property type="evidence" value="ECO:0007669"/>
    <property type="project" value="TreeGrafter"/>
</dbReference>
<dbReference type="PANTHER" id="PTHR24372:SF77">
    <property type="entry name" value="G-PROTEIN COUPLED RECEPTORS FAMILY 1 PROFILE DOMAIN-CONTAINING PROTEIN"/>
    <property type="match status" value="1"/>
</dbReference>
<dbReference type="GO" id="GO:0007189">
    <property type="term" value="P:adenylate cyclase-activating G protein-coupled receptor signaling pathway"/>
    <property type="evidence" value="ECO:0007669"/>
    <property type="project" value="TreeGrafter"/>
</dbReference>
<keyword evidence="8" id="KW-1133">Transmembrane helix</keyword>
<keyword evidence="10" id="KW-1185">Reference proteome</keyword>
<accession>A0A2B4R8L8</accession>
<keyword evidence="5" id="KW-0297">G-protein coupled receptor</keyword>
<dbReference type="GO" id="GO:0005886">
    <property type="term" value="C:plasma membrane"/>
    <property type="evidence" value="ECO:0007669"/>
    <property type="project" value="UniProtKB-SubCell"/>
</dbReference>
<evidence type="ECO:0000256" key="7">
    <source>
        <dbReference type="ARBA" id="ARBA00023224"/>
    </source>
</evidence>
<dbReference type="Proteomes" id="UP000225706">
    <property type="component" value="Unassembled WGS sequence"/>
</dbReference>
<keyword evidence="4" id="KW-0677">Repeat</keyword>